<proteinExistence type="predicted"/>
<comment type="caution">
    <text evidence="1">The sequence shown here is derived from an EMBL/GenBank/DDBJ whole genome shotgun (WGS) entry which is preliminary data.</text>
</comment>
<evidence type="ECO:0000313" key="2">
    <source>
        <dbReference type="Proteomes" id="UP001280121"/>
    </source>
</evidence>
<protein>
    <submittedName>
        <fullName evidence="1">Uncharacterized protein</fullName>
    </submittedName>
</protein>
<dbReference type="Proteomes" id="UP001280121">
    <property type="component" value="Unassembled WGS sequence"/>
</dbReference>
<organism evidence="1 2">
    <name type="scientific">Dipteronia dyeriana</name>
    <dbReference type="NCBI Taxonomy" id="168575"/>
    <lineage>
        <taxon>Eukaryota</taxon>
        <taxon>Viridiplantae</taxon>
        <taxon>Streptophyta</taxon>
        <taxon>Embryophyta</taxon>
        <taxon>Tracheophyta</taxon>
        <taxon>Spermatophyta</taxon>
        <taxon>Magnoliopsida</taxon>
        <taxon>eudicotyledons</taxon>
        <taxon>Gunneridae</taxon>
        <taxon>Pentapetalae</taxon>
        <taxon>rosids</taxon>
        <taxon>malvids</taxon>
        <taxon>Sapindales</taxon>
        <taxon>Sapindaceae</taxon>
        <taxon>Hippocastanoideae</taxon>
        <taxon>Acereae</taxon>
        <taxon>Dipteronia</taxon>
    </lineage>
</organism>
<name>A0AAE0CLS5_9ROSI</name>
<accession>A0AAE0CLS5</accession>
<keyword evidence="2" id="KW-1185">Reference proteome</keyword>
<dbReference type="AlphaFoldDB" id="A0AAE0CLS5"/>
<reference evidence="1" key="1">
    <citation type="journal article" date="2023" name="Plant J.">
        <title>Genome sequences and population genomics provide insights into the demographic history, inbreeding, and mutation load of two 'living fossil' tree species of Dipteronia.</title>
        <authorList>
            <person name="Feng Y."/>
            <person name="Comes H.P."/>
            <person name="Chen J."/>
            <person name="Zhu S."/>
            <person name="Lu R."/>
            <person name="Zhang X."/>
            <person name="Li P."/>
            <person name="Qiu J."/>
            <person name="Olsen K.M."/>
            <person name="Qiu Y."/>
        </authorList>
    </citation>
    <scope>NUCLEOTIDE SEQUENCE</scope>
    <source>
        <strain evidence="1">KIB01</strain>
    </source>
</reference>
<evidence type="ECO:0000313" key="1">
    <source>
        <dbReference type="EMBL" id="KAK2655826.1"/>
    </source>
</evidence>
<gene>
    <name evidence="1" type="ORF">Ddye_008878</name>
</gene>
<sequence>MTSMQNTIMDEMRMGFLRLTELICLNKVAKKFNEHNTTDFSHDDNNQDCQNQVPQGVKSPEFLILCETSEDVKQFTRPLKLTIRLPRDRKWSAFTVSPYIDPTAKRPRKPKMPEFGCDSKVEDENVLSMQEHLHEHGFGRSKACMV</sequence>
<dbReference type="EMBL" id="JANJYI010000003">
    <property type="protein sequence ID" value="KAK2655826.1"/>
    <property type="molecule type" value="Genomic_DNA"/>
</dbReference>